<accession>A0A9X2CP63</accession>
<keyword evidence="3" id="KW-1185">Reference proteome</keyword>
<protein>
    <submittedName>
        <fullName evidence="2">Uncharacterized protein</fullName>
    </submittedName>
</protein>
<evidence type="ECO:0000313" key="2">
    <source>
        <dbReference type="EMBL" id="MCL7745827.1"/>
    </source>
</evidence>
<dbReference type="RefSeq" id="WP_250094767.1">
    <property type="nucleotide sequence ID" value="NZ_JAKRYL010000002.1"/>
</dbReference>
<proteinExistence type="predicted"/>
<comment type="caution">
    <text evidence="2">The sequence shown here is derived from an EMBL/GenBank/DDBJ whole genome shotgun (WGS) entry which is preliminary data.</text>
</comment>
<reference evidence="2" key="1">
    <citation type="submission" date="2022-02" db="EMBL/GenBank/DDBJ databases">
        <title>Halalkalibacter sp. nov. isolated from Lonar Lake, India.</title>
        <authorList>
            <person name="Joshi A."/>
            <person name="Thite S."/>
            <person name="Lodha T."/>
        </authorList>
    </citation>
    <scope>NUCLEOTIDE SEQUENCE</scope>
    <source>
        <strain evidence="2">MEB205</strain>
    </source>
</reference>
<evidence type="ECO:0000256" key="1">
    <source>
        <dbReference type="SAM" id="Phobius"/>
    </source>
</evidence>
<dbReference type="EMBL" id="JAKRYL010000002">
    <property type="protein sequence ID" value="MCL7745827.1"/>
    <property type="molecule type" value="Genomic_DNA"/>
</dbReference>
<dbReference type="AlphaFoldDB" id="A0A9X2CP63"/>
<organism evidence="2 3">
    <name type="scientific">Halalkalibacter alkaliphilus</name>
    <dbReference type="NCBI Taxonomy" id="2917993"/>
    <lineage>
        <taxon>Bacteria</taxon>
        <taxon>Bacillati</taxon>
        <taxon>Bacillota</taxon>
        <taxon>Bacilli</taxon>
        <taxon>Bacillales</taxon>
        <taxon>Bacillaceae</taxon>
        <taxon>Halalkalibacter</taxon>
    </lineage>
</organism>
<feature type="transmembrane region" description="Helical" evidence="1">
    <location>
        <begin position="6"/>
        <end position="23"/>
    </location>
</feature>
<sequence>MLFSIIFSLLLIILIGITSTILYNQIKVKHDLIFLNERIEKLSSHSTAYNDYIQTKLLDERKAHLLVLMYEIRDVVSKQQFDLHAKLIENSPRNHNVSNSELTKMFSLEQIFIIQRFWTAYHTYLQSHWTSNDGKVKSVFRGNPGDTNSELHKLHQSSKLLVKQFDHWLTELNSSS</sequence>
<evidence type="ECO:0000313" key="3">
    <source>
        <dbReference type="Proteomes" id="UP001139150"/>
    </source>
</evidence>
<keyword evidence="1" id="KW-1133">Transmembrane helix</keyword>
<keyword evidence="1" id="KW-0812">Transmembrane</keyword>
<keyword evidence="1" id="KW-0472">Membrane</keyword>
<name>A0A9X2CP63_9BACI</name>
<gene>
    <name evidence="2" type="ORF">MF646_01715</name>
</gene>
<dbReference type="Proteomes" id="UP001139150">
    <property type="component" value="Unassembled WGS sequence"/>
</dbReference>